<dbReference type="PANTHER" id="PTHR11176">
    <property type="entry name" value="BOULE-RELATED"/>
    <property type="match status" value="1"/>
</dbReference>
<dbReference type="Gene3D" id="3.30.70.330">
    <property type="match status" value="1"/>
</dbReference>
<evidence type="ECO:0000256" key="2">
    <source>
        <dbReference type="PROSITE-ProRule" id="PRU00176"/>
    </source>
</evidence>
<dbReference type="InterPro" id="IPR012677">
    <property type="entry name" value="Nucleotide-bd_a/b_plait_sf"/>
</dbReference>
<feature type="domain" description="RRM" evidence="3">
    <location>
        <begin position="47"/>
        <end position="123"/>
    </location>
</feature>
<name>A0A913WYD6_EXADI</name>
<dbReference type="SUPFAM" id="SSF54928">
    <property type="entry name" value="RNA-binding domain, RBD"/>
    <property type="match status" value="1"/>
</dbReference>
<keyword evidence="5" id="KW-1185">Reference proteome</keyword>
<evidence type="ECO:0000313" key="4">
    <source>
        <dbReference type="EnsemblMetazoa" id="XP_020896000.1"/>
    </source>
</evidence>
<dbReference type="OrthoDB" id="762982at2759"/>
<dbReference type="RefSeq" id="XP_020896000.1">
    <property type="nucleotide sequence ID" value="XM_021040341.2"/>
</dbReference>
<dbReference type="KEGG" id="epa:110234929"/>
<dbReference type="GO" id="GO:0003730">
    <property type="term" value="F:mRNA 3'-UTR binding"/>
    <property type="evidence" value="ECO:0007669"/>
    <property type="project" value="TreeGrafter"/>
</dbReference>
<dbReference type="GeneID" id="110234929"/>
<dbReference type="InterPro" id="IPR000504">
    <property type="entry name" value="RRM_dom"/>
</dbReference>
<proteinExistence type="predicted"/>
<evidence type="ECO:0000313" key="5">
    <source>
        <dbReference type="Proteomes" id="UP000887567"/>
    </source>
</evidence>
<keyword evidence="1 2" id="KW-0694">RNA-binding</keyword>
<dbReference type="AlphaFoldDB" id="A0A913WYD6"/>
<dbReference type="InterPro" id="IPR035979">
    <property type="entry name" value="RBD_domain_sf"/>
</dbReference>
<dbReference type="Proteomes" id="UP000887567">
    <property type="component" value="Unplaced"/>
</dbReference>
<dbReference type="GO" id="GO:0005737">
    <property type="term" value="C:cytoplasm"/>
    <property type="evidence" value="ECO:0007669"/>
    <property type="project" value="TreeGrafter"/>
</dbReference>
<organism evidence="4 5">
    <name type="scientific">Exaiptasia diaphana</name>
    <name type="common">Tropical sea anemone</name>
    <name type="synonym">Aiptasia pulchella</name>
    <dbReference type="NCBI Taxonomy" id="2652724"/>
    <lineage>
        <taxon>Eukaryota</taxon>
        <taxon>Metazoa</taxon>
        <taxon>Cnidaria</taxon>
        <taxon>Anthozoa</taxon>
        <taxon>Hexacorallia</taxon>
        <taxon>Actiniaria</taxon>
        <taxon>Aiptasiidae</taxon>
        <taxon>Exaiptasia</taxon>
    </lineage>
</organism>
<dbReference type="GO" id="GO:0045948">
    <property type="term" value="P:positive regulation of translational initiation"/>
    <property type="evidence" value="ECO:0007669"/>
    <property type="project" value="TreeGrafter"/>
</dbReference>
<dbReference type="GO" id="GO:0070935">
    <property type="term" value="P:3'-UTR-mediated mRNA stabilization"/>
    <property type="evidence" value="ECO:0007669"/>
    <property type="project" value="TreeGrafter"/>
</dbReference>
<dbReference type="PROSITE" id="PS50102">
    <property type="entry name" value="RRM"/>
    <property type="match status" value="1"/>
</dbReference>
<dbReference type="Pfam" id="PF00076">
    <property type="entry name" value="RRM_1"/>
    <property type="match status" value="1"/>
</dbReference>
<evidence type="ECO:0000256" key="1">
    <source>
        <dbReference type="ARBA" id="ARBA00022884"/>
    </source>
</evidence>
<dbReference type="SMART" id="SM00360">
    <property type="entry name" value="RRM"/>
    <property type="match status" value="1"/>
</dbReference>
<dbReference type="EnsemblMetazoa" id="XM_021040341.2">
    <property type="protein sequence ID" value="XP_020896000.1"/>
    <property type="gene ID" value="LOC110234929"/>
</dbReference>
<sequence length="164" mass="19057">MGDRCVNSCRQQSTLTSQDLVRYFQVASSPTKMSNNGFVCHYKKITNRIFVGGLPFNTNSDELVEFFSHFAAVRDGKVIYDREGISRGYGFITFYREEDAEAVLNQGVVFYKEKRLKLAEAFRKYRHRPSRQARNHGYAVNQQRCPQGQVYVGLTPQAFYQKQW</sequence>
<evidence type="ECO:0000259" key="3">
    <source>
        <dbReference type="PROSITE" id="PS50102"/>
    </source>
</evidence>
<accession>A0A913WYD6</accession>
<dbReference type="PANTHER" id="PTHR11176:SF57">
    <property type="entry name" value="PROTEIN BOULE"/>
    <property type="match status" value="1"/>
</dbReference>
<reference evidence="4" key="1">
    <citation type="submission" date="2022-11" db="UniProtKB">
        <authorList>
            <consortium name="EnsemblMetazoa"/>
        </authorList>
    </citation>
    <scope>IDENTIFICATION</scope>
</reference>
<dbReference type="GO" id="GO:0008494">
    <property type="term" value="F:translation activator activity"/>
    <property type="evidence" value="ECO:0007669"/>
    <property type="project" value="TreeGrafter"/>
</dbReference>
<protein>
    <recommendedName>
        <fullName evidence="3">RRM domain-containing protein</fullName>
    </recommendedName>
</protein>